<evidence type="ECO:0000256" key="3">
    <source>
        <dbReference type="ARBA" id="ARBA00022702"/>
    </source>
</evidence>
<dbReference type="Pfam" id="PF00473">
    <property type="entry name" value="CRF"/>
    <property type="match status" value="1"/>
</dbReference>
<feature type="compositionally biased region" description="Polar residues" evidence="4">
    <location>
        <begin position="78"/>
        <end position="93"/>
    </location>
</feature>
<accession>A0AAV1JH83</accession>
<keyword evidence="3" id="KW-0372">Hormone</keyword>
<organism evidence="6 7">
    <name type="scientific">Leptosia nina</name>
    <dbReference type="NCBI Taxonomy" id="320188"/>
    <lineage>
        <taxon>Eukaryota</taxon>
        <taxon>Metazoa</taxon>
        <taxon>Ecdysozoa</taxon>
        <taxon>Arthropoda</taxon>
        <taxon>Hexapoda</taxon>
        <taxon>Insecta</taxon>
        <taxon>Pterygota</taxon>
        <taxon>Neoptera</taxon>
        <taxon>Endopterygota</taxon>
        <taxon>Lepidoptera</taxon>
        <taxon>Glossata</taxon>
        <taxon>Ditrysia</taxon>
        <taxon>Papilionoidea</taxon>
        <taxon>Pieridae</taxon>
        <taxon>Pierinae</taxon>
        <taxon>Leptosia</taxon>
    </lineage>
</organism>
<evidence type="ECO:0000256" key="2">
    <source>
        <dbReference type="ARBA" id="ARBA00022525"/>
    </source>
</evidence>
<dbReference type="Proteomes" id="UP001497472">
    <property type="component" value="Unassembled WGS sequence"/>
</dbReference>
<gene>
    <name evidence="6" type="ORF">LNINA_LOCUS7877</name>
</gene>
<evidence type="ECO:0000313" key="7">
    <source>
        <dbReference type="Proteomes" id="UP001497472"/>
    </source>
</evidence>
<keyword evidence="7" id="KW-1185">Reference proteome</keyword>
<keyword evidence="2" id="KW-0964">Secreted</keyword>
<dbReference type="PROSITE" id="PS00511">
    <property type="entry name" value="CRF"/>
    <property type="match status" value="1"/>
</dbReference>
<dbReference type="GO" id="GO:0005179">
    <property type="term" value="F:hormone activity"/>
    <property type="evidence" value="ECO:0007669"/>
    <property type="project" value="UniProtKB-KW"/>
</dbReference>
<proteinExistence type="predicted"/>
<evidence type="ECO:0000259" key="5">
    <source>
        <dbReference type="SMART" id="SM00039"/>
    </source>
</evidence>
<feature type="domain" description="Corticotropin-releasing factor" evidence="5">
    <location>
        <begin position="1"/>
        <end position="40"/>
    </location>
</feature>
<sequence length="116" mass="12679">MPSLSIDLPMSVLRQKLSLEKERKFQALRAAANRDYLNDIGKREAAGPRFESTSETENALSLNQQPDGGSAAEAVVGSRSQADARSKPKTSGGQPCLPTKRWQTRSLGKHDVSELR</sequence>
<comment type="caution">
    <text evidence="6">The sequence shown here is derived from an EMBL/GenBank/DDBJ whole genome shotgun (WGS) entry which is preliminary data.</text>
</comment>
<comment type="subcellular location">
    <subcellularLocation>
        <location evidence="1">Secreted</location>
    </subcellularLocation>
</comment>
<dbReference type="EMBL" id="CAVLEF010000010">
    <property type="protein sequence ID" value="CAK1548507.1"/>
    <property type="molecule type" value="Genomic_DNA"/>
</dbReference>
<name>A0AAV1JH83_9NEOP</name>
<dbReference type="GO" id="GO:0005576">
    <property type="term" value="C:extracellular region"/>
    <property type="evidence" value="ECO:0007669"/>
    <property type="project" value="UniProtKB-SubCell"/>
</dbReference>
<dbReference type="InterPro" id="IPR000187">
    <property type="entry name" value="CRF"/>
</dbReference>
<evidence type="ECO:0000256" key="4">
    <source>
        <dbReference type="SAM" id="MobiDB-lite"/>
    </source>
</evidence>
<feature type="region of interest" description="Disordered" evidence="4">
    <location>
        <begin position="39"/>
        <end position="116"/>
    </location>
</feature>
<reference evidence="6 7" key="1">
    <citation type="submission" date="2023-11" db="EMBL/GenBank/DDBJ databases">
        <authorList>
            <person name="Okamura Y."/>
        </authorList>
    </citation>
    <scope>NUCLEOTIDE SEQUENCE [LARGE SCALE GENOMIC DNA]</scope>
</reference>
<protein>
    <recommendedName>
        <fullName evidence="5">Corticotropin-releasing factor domain-containing protein</fullName>
    </recommendedName>
</protein>
<dbReference type="SMART" id="SM00039">
    <property type="entry name" value="CRF"/>
    <property type="match status" value="1"/>
</dbReference>
<evidence type="ECO:0000256" key="1">
    <source>
        <dbReference type="ARBA" id="ARBA00004613"/>
    </source>
</evidence>
<dbReference type="AlphaFoldDB" id="A0AAV1JH83"/>
<evidence type="ECO:0000313" key="6">
    <source>
        <dbReference type="EMBL" id="CAK1548507.1"/>
    </source>
</evidence>
<dbReference type="InterPro" id="IPR018446">
    <property type="entry name" value="Corticotropin-releasing_fac_CS"/>
</dbReference>
<feature type="compositionally biased region" description="Polar residues" evidence="4">
    <location>
        <begin position="51"/>
        <end position="67"/>
    </location>
</feature>